<dbReference type="InterPro" id="IPR001853">
    <property type="entry name" value="DSBA-like_thioredoxin_dom"/>
</dbReference>
<proteinExistence type="inferred from homology"/>
<protein>
    <recommendedName>
        <fullName evidence="1">2-hydroxychromene-2-carboxylate isomerase</fullName>
        <ecNumber evidence="1">5.99.1.4</ecNumber>
    </recommendedName>
</protein>
<sequence>MSKVCQYFFAPHSPWAYLGHARMVALAKRHGVQIEVRPFDLGKVFGVSGGLPLAKRAPQRQAYRLAELARWSAFLQIPLNLQPKFYPVSPEAAARLIIATRLALGVDAALGLAQAIMAGMWAEERNIGDDETLVQIANACELDGRQLLKSSQTASVQAEYDRNTEDATAASVFGSPWYIVDGEGYWGQDRLDFLERAFAGAAGQG</sequence>
<comment type="catalytic activity">
    <reaction evidence="1">
        <text>2-hydroxychromene-2-carboxylate = (3E)-4-(2-hydroxyphenyl)-2-oxobut-3-enoate</text>
        <dbReference type="Rhea" id="RHEA:27401"/>
        <dbReference type="ChEBI" id="CHEBI:59350"/>
        <dbReference type="ChEBI" id="CHEBI:59353"/>
        <dbReference type="EC" id="5.99.1.4"/>
    </reaction>
</comment>
<reference evidence="3 4" key="1">
    <citation type="submission" date="2022-10" db="EMBL/GenBank/DDBJ databases">
        <title>Janthinobacterium sp. hw3 Genome sequencing.</title>
        <authorList>
            <person name="Park S."/>
        </authorList>
    </citation>
    <scope>NUCLEOTIDE SEQUENCE [LARGE SCALE GENOMIC DNA]</scope>
    <source>
        <strain evidence="4">hw3</strain>
    </source>
</reference>
<evidence type="ECO:0000313" key="3">
    <source>
        <dbReference type="EMBL" id="MDC8759504.1"/>
    </source>
</evidence>
<dbReference type="PIRSF" id="PIRSF006386">
    <property type="entry name" value="HCCAis_GSTk"/>
    <property type="match status" value="1"/>
</dbReference>
<evidence type="ECO:0000313" key="4">
    <source>
        <dbReference type="Proteomes" id="UP001221208"/>
    </source>
</evidence>
<feature type="domain" description="DSBA-like thioredoxin" evidence="2">
    <location>
        <begin position="8"/>
        <end position="198"/>
    </location>
</feature>
<dbReference type="InterPro" id="IPR044087">
    <property type="entry name" value="NahD-like"/>
</dbReference>
<dbReference type="GO" id="GO:0016853">
    <property type="term" value="F:isomerase activity"/>
    <property type="evidence" value="ECO:0007669"/>
    <property type="project" value="UniProtKB-KW"/>
</dbReference>
<dbReference type="SUPFAM" id="SSF52833">
    <property type="entry name" value="Thioredoxin-like"/>
    <property type="match status" value="1"/>
</dbReference>
<gene>
    <name evidence="3" type="ORF">OIK44_18120</name>
</gene>
<dbReference type="PANTHER" id="PTHR42943:SF13">
    <property type="entry name" value="GLUTATHIONE S-TRANSFERASE KAPPA-RELATED"/>
    <property type="match status" value="1"/>
</dbReference>
<dbReference type="InterPro" id="IPR051924">
    <property type="entry name" value="GST_Kappa/NadH"/>
</dbReference>
<dbReference type="PANTHER" id="PTHR42943">
    <property type="entry name" value="GLUTATHIONE S-TRANSFERASE KAPPA"/>
    <property type="match status" value="1"/>
</dbReference>
<organism evidence="3 4">
    <name type="scientific">Janthinobacterium fluminis</name>
    <dbReference type="NCBI Taxonomy" id="2987524"/>
    <lineage>
        <taxon>Bacteria</taxon>
        <taxon>Pseudomonadati</taxon>
        <taxon>Pseudomonadota</taxon>
        <taxon>Betaproteobacteria</taxon>
        <taxon>Burkholderiales</taxon>
        <taxon>Oxalobacteraceae</taxon>
        <taxon>Janthinobacterium</taxon>
    </lineage>
</organism>
<dbReference type="RefSeq" id="WP_273672711.1">
    <property type="nucleotide sequence ID" value="NZ_JAQQXR010000007.1"/>
</dbReference>
<accession>A0ABT5K3E8</accession>
<evidence type="ECO:0000259" key="2">
    <source>
        <dbReference type="Pfam" id="PF01323"/>
    </source>
</evidence>
<dbReference type="InterPro" id="IPR036249">
    <property type="entry name" value="Thioredoxin-like_sf"/>
</dbReference>
<comment type="caution">
    <text evidence="3">The sequence shown here is derived from an EMBL/GenBank/DDBJ whole genome shotgun (WGS) entry which is preliminary data.</text>
</comment>
<dbReference type="InterPro" id="IPR014440">
    <property type="entry name" value="HCCAis_GSTk"/>
</dbReference>
<keyword evidence="1 3" id="KW-0413">Isomerase</keyword>
<dbReference type="CDD" id="cd03022">
    <property type="entry name" value="DsbA_HCCA_Iso"/>
    <property type="match status" value="1"/>
</dbReference>
<dbReference type="Gene3D" id="3.40.30.10">
    <property type="entry name" value="Glutaredoxin"/>
    <property type="match status" value="1"/>
</dbReference>
<keyword evidence="4" id="KW-1185">Reference proteome</keyword>
<dbReference type="Pfam" id="PF01323">
    <property type="entry name" value="DSBA"/>
    <property type="match status" value="1"/>
</dbReference>
<comment type="similarity">
    <text evidence="1">Belongs to the GST superfamily. NadH family.</text>
</comment>
<evidence type="ECO:0000256" key="1">
    <source>
        <dbReference type="PIRNR" id="PIRNR006386"/>
    </source>
</evidence>
<name>A0ABT5K3E8_9BURK</name>
<dbReference type="EMBL" id="JAQQXR010000007">
    <property type="protein sequence ID" value="MDC8759504.1"/>
    <property type="molecule type" value="Genomic_DNA"/>
</dbReference>
<dbReference type="Proteomes" id="UP001221208">
    <property type="component" value="Unassembled WGS sequence"/>
</dbReference>
<dbReference type="EC" id="5.99.1.4" evidence="1"/>